<dbReference type="Pfam" id="PF20531">
    <property type="entry name" value="DUF6746"/>
    <property type="match status" value="1"/>
</dbReference>
<accession>A0ABR9BCG9</accession>
<sequence>MKKLPVLALIAACAVWTPAAQADDAAAAPRVDHYQARQADDIEQTIANLREANQQLEAILAGEVGEYDMHDVHSLSYTIEDSLARLSEHLLEMKDIAGDMHFASEGLKRDDVIEHGKAYLSGVRKIID</sequence>
<dbReference type="InterPro" id="IPR046634">
    <property type="entry name" value="DUF6746"/>
</dbReference>
<gene>
    <name evidence="3" type="ORF">IFO67_14135</name>
</gene>
<organism evidence="3 4">
    <name type="scientific">Thauera sedimentorum</name>
    <dbReference type="NCBI Taxonomy" id="2767595"/>
    <lineage>
        <taxon>Bacteria</taxon>
        <taxon>Pseudomonadati</taxon>
        <taxon>Pseudomonadota</taxon>
        <taxon>Betaproteobacteria</taxon>
        <taxon>Rhodocyclales</taxon>
        <taxon>Zoogloeaceae</taxon>
        <taxon>Thauera</taxon>
    </lineage>
</organism>
<keyword evidence="4" id="KW-1185">Reference proteome</keyword>
<dbReference type="Proteomes" id="UP000603602">
    <property type="component" value="Unassembled WGS sequence"/>
</dbReference>
<dbReference type="EMBL" id="JACYTO010000002">
    <property type="protein sequence ID" value="MBD8504031.1"/>
    <property type="molecule type" value="Genomic_DNA"/>
</dbReference>
<name>A0ABR9BCG9_9RHOO</name>
<comment type="caution">
    <text evidence="3">The sequence shown here is derived from an EMBL/GenBank/DDBJ whole genome shotgun (WGS) entry which is preliminary data.</text>
</comment>
<protein>
    <submittedName>
        <fullName evidence="3">Uncharacterized protein</fullName>
    </submittedName>
</protein>
<evidence type="ECO:0000313" key="4">
    <source>
        <dbReference type="Proteomes" id="UP000603602"/>
    </source>
</evidence>
<evidence type="ECO:0000256" key="1">
    <source>
        <dbReference type="SAM" id="Coils"/>
    </source>
</evidence>
<dbReference type="RefSeq" id="WP_187718812.1">
    <property type="nucleotide sequence ID" value="NZ_JACTAH010000002.1"/>
</dbReference>
<keyword evidence="2" id="KW-0732">Signal</keyword>
<evidence type="ECO:0000313" key="3">
    <source>
        <dbReference type="EMBL" id="MBD8504031.1"/>
    </source>
</evidence>
<feature type="coiled-coil region" evidence="1">
    <location>
        <begin position="39"/>
        <end position="66"/>
    </location>
</feature>
<reference evidence="4" key="1">
    <citation type="submission" date="2023-07" db="EMBL/GenBank/DDBJ databases">
        <title>Thauera sp. CAU 1555 isolated from sand of Yaerae Beach.</title>
        <authorList>
            <person name="Kim W."/>
        </authorList>
    </citation>
    <scope>NUCLEOTIDE SEQUENCE [LARGE SCALE GENOMIC DNA]</scope>
    <source>
        <strain evidence="4">CAU 1555</strain>
    </source>
</reference>
<feature type="signal peptide" evidence="2">
    <location>
        <begin position="1"/>
        <end position="22"/>
    </location>
</feature>
<evidence type="ECO:0000256" key="2">
    <source>
        <dbReference type="SAM" id="SignalP"/>
    </source>
</evidence>
<proteinExistence type="predicted"/>
<keyword evidence="1" id="KW-0175">Coiled coil</keyword>
<feature type="chain" id="PRO_5045557985" evidence="2">
    <location>
        <begin position="23"/>
        <end position="128"/>
    </location>
</feature>